<keyword evidence="7 12" id="KW-1133">Transmembrane helix</keyword>
<dbReference type="Gene3D" id="1.20.120.220">
    <property type="entry name" value="ATP synthase, F0 complex, subunit A"/>
    <property type="match status" value="1"/>
</dbReference>
<keyword evidence="8" id="KW-0406">Ion transport</keyword>
<evidence type="ECO:0000256" key="7">
    <source>
        <dbReference type="ARBA" id="ARBA00022989"/>
    </source>
</evidence>
<organism evidence="13 14">
    <name type="scientific">Fragariocoptes setiger</name>
    <dbReference type="NCBI Taxonomy" id="1670756"/>
    <lineage>
        <taxon>Eukaryota</taxon>
        <taxon>Metazoa</taxon>
        <taxon>Ecdysozoa</taxon>
        <taxon>Arthropoda</taxon>
        <taxon>Chelicerata</taxon>
        <taxon>Arachnida</taxon>
        <taxon>Acari</taxon>
        <taxon>Acariformes</taxon>
        <taxon>Trombidiformes</taxon>
        <taxon>Prostigmata</taxon>
        <taxon>Eupodina</taxon>
        <taxon>Eriophyoidea</taxon>
        <taxon>Phytoptidae</taxon>
        <taxon>Fragariocoptes</taxon>
    </lineage>
</organism>
<evidence type="ECO:0000256" key="5">
    <source>
        <dbReference type="ARBA" id="ARBA00022692"/>
    </source>
</evidence>
<dbReference type="PANTHER" id="PTHR11410">
    <property type="entry name" value="ATP SYNTHASE SUBUNIT A"/>
    <property type="match status" value="1"/>
</dbReference>
<feature type="transmembrane region" description="Helical" evidence="12">
    <location>
        <begin position="12"/>
        <end position="34"/>
    </location>
</feature>
<geneLocation type="mitochondrion" evidence="13"/>
<keyword evidence="3" id="KW-0813">Transport</keyword>
<accession>A0ABQ7SDB8</accession>
<evidence type="ECO:0000256" key="10">
    <source>
        <dbReference type="ARBA" id="ARBA00023310"/>
    </source>
</evidence>
<evidence type="ECO:0000256" key="9">
    <source>
        <dbReference type="ARBA" id="ARBA00023136"/>
    </source>
</evidence>
<evidence type="ECO:0000256" key="4">
    <source>
        <dbReference type="ARBA" id="ARBA00022547"/>
    </source>
</evidence>
<keyword evidence="4" id="KW-0138">CF(0)</keyword>
<sequence length="215" mass="25037">MLSLFTSFDYCIYFLTPYIYFILYLVMLGSFYFFNFLNLMYLNLFGFLKNFYVSLGFSGFEVKGSFYLFISIFFMLFLINFSSVMSFNFPITSHASFVLCLSFVVWSGLFAFNFIKNFSGFLSHLVPSGTPLYLVFFMTMVELISVFIRPMTLTVRLLANVLSGHLLMILLSNLVFILPYFLVFYVFLNMVEMFVSLIQAYIFSTLLVLYASDSL</sequence>
<keyword evidence="14" id="KW-1185">Reference proteome</keyword>
<dbReference type="NCBIfam" id="TIGR01131">
    <property type="entry name" value="ATP_synt_6_or_A"/>
    <property type="match status" value="1"/>
</dbReference>
<reference evidence="13 14" key="1">
    <citation type="submission" date="2020-10" db="EMBL/GenBank/DDBJ databases">
        <authorList>
            <person name="Klimov P.B."/>
            <person name="Dyachkov S.M."/>
            <person name="Chetverikov P.E."/>
        </authorList>
    </citation>
    <scope>NUCLEOTIDE SEQUENCE [LARGE SCALE GENOMIC DNA]</scope>
    <source>
        <strain evidence="13">BMOC 18-1129-001#AD2665</strain>
        <tissue evidence="13">Entire mites</tissue>
    </source>
</reference>
<evidence type="ECO:0000256" key="11">
    <source>
        <dbReference type="RuleBase" id="RU004450"/>
    </source>
</evidence>
<feature type="transmembrane region" description="Helical" evidence="12">
    <location>
        <begin position="97"/>
        <end position="115"/>
    </location>
</feature>
<dbReference type="PRINTS" id="PR00123">
    <property type="entry name" value="ATPASEA"/>
</dbReference>
<protein>
    <recommendedName>
        <fullName evidence="11">ATP synthase subunit a</fullName>
    </recommendedName>
</protein>
<feature type="transmembrane region" description="Helical" evidence="12">
    <location>
        <begin position="135"/>
        <end position="159"/>
    </location>
</feature>
<dbReference type="EMBL" id="JAIFTH010000002">
    <property type="protein sequence ID" value="KAG9511423.1"/>
    <property type="molecule type" value="Genomic_DNA"/>
</dbReference>
<evidence type="ECO:0000313" key="14">
    <source>
        <dbReference type="Proteomes" id="UP000825002"/>
    </source>
</evidence>
<proteinExistence type="inferred from homology"/>
<evidence type="ECO:0000256" key="8">
    <source>
        <dbReference type="ARBA" id="ARBA00023065"/>
    </source>
</evidence>
<evidence type="ECO:0000313" key="13">
    <source>
        <dbReference type="EMBL" id="KAG9511423.1"/>
    </source>
</evidence>
<keyword evidence="9 12" id="KW-0472">Membrane</keyword>
<comment type="subcellular location">
    <subcellularLocation>
        <location evidence="1">Membrane</location>
        <topology evidence="1">Multi-pass membrane protein</topology>
    </subcellularLocation>
    <subcellularLocation>
        <location evidence="11">Mitochondrion inner membrane</location>
        <topology evidence="11">Multi-pass membrane protein</topology>
    </subcellularLocation>
</comment>
<keyword evidence="5 12" id="KW-0812">Transmembrane</keyword>
<comment type="caution">
    <text evidence="13">The sequence shown here is derived from an EMBL/GenBank/DDBJ whole genome shotgun (WGS) entry which is preliminary data.</text>
</comment>
<keyword evidence="13" id="KW-0496">Mitochondrion</keyword>
<dbReference type="Proteomes" id="UP000825002">
    <property type="component" value="Unassembled WGS sequence"/>
</dbReference>
<dbReference type="PANTHER" id="PTHR11410:SF0">
    <property type="entry name" value="ATP SYNTHASE SUBUNIT A"/>
    <property type="match status" value="1"/>
</dbReference>
<evidence type="ECO:0000256" key="1">
    <source>
        <dbReference type="ARBA" id="ARBA00004141"/>
    </source>
</evidence>
<dbReference type="InterPro" id="IPR000568">
    <property type="entry name" value="ATP_synth_F0_asu"/>
</dbReference>
<evidence type="ECO:0000256" key="2">
    <source>
        <dbReference type="ARBA" id="ARBA00006810"/>
    </source>
</evidence>
<keyword evidence="10" id="KW-0066">ATP synthesis</keyword>
<evidence type="ECO:0000256" key="3">
    <source>
        <dbReference type="ARBA" id="ARBA00022448"/>
    </source>
</evidence>
<feature type="transmembrane region" description="Helical" evidence="12">
    <location>
        <begin position="166"/>
        <end position="187"/>
    </location>
</feature>
<dbReference type="CDD" id="cd00310">
    <property type="entry name" value="ATP-synt_Fo_a_6"/>
    <property type="match status" value="1"/>
</dbReference>
<gene>
    <name evidence="13" type="primary">ATP6</name>
    <name evidence="13" type="ORF">GZH46_03143</name>
</gene>
<keyword evidence="6" id="KW-0375">Hydrogen ion transport</keyword>
<dbReference type="SUPFAM" id="SSF81336">
    <property type="entry name" value="F1F0 ATP synthase subunit A"/>
    <property type="match status" value="1"/>
</dbReference>
<evidence type="ECO:0000256" key="6">
    <source>
        <dbReference type="ARBA" id="ARBA00022781"/>
    </source>
</evidence>
<feature type="transmembrane region" description="Helical" evidence="12">
    <location>
        <begin position="193"/>
        <end position="211"/>
    </location>
</feature>
<feature type="transmembrane region" description="Helical" evidence="12">
    <location>
        <begin position="66"/>
        <end position="85"/>
    </location>
</feature>
<dbReference type="InterPro" id="IPR045083">
    <property type="entry name" value="ATP_synth_F0_asu_bact/mt"/>
</dbReference>
<evidence type="ECO:0000256" key="12">
    <source>
        <dbReference type="SAM" id="Phobius"/>
    </source>
</evidence>
<dbReference type="InterPro" id="IPR035908">
    <property type="entry name" value="F0_ATP_A_sf"/>
</dbReference>
<comment type="similarity">
    <text evidence="2">Belongs to the ATPase A chain family.</text>
</comment>
<name>A0ABQ7SDB8_9ACAR</name>
<dbReference type="Pfam" id="PF00119">
    <property type="entry name" value="ATP-synt_A"/>
    <property type="match status" value="1"/>
</dbReference>